<dbReference type="SUPFAM" id="SSF51735">
    <property type="entry name" value="NAD(P)-binding Rossmann-fold domains"/>
    <property type="match status" value="1"/>
</dbReference>
<dbReference type="RefSeq" id="WP_109249893.1">
    <property type="nucleotide sequence ID" value="NZ_QCXQ01000002.1"/>
</dbReference>
<dbReference type="PANTHER" id="PTHR43333">
    <property type="entry name" value="2-HACID_DH_C DOMAIN-CONTAINING PROTEIN"/>
    <property type="match status" value="1"/>
</dbReference>
<comment type="caution">
    <text evidence="4">The sequence shown here is derived from an EMBL/GenBank/DDBJ whole genome shotgun (WGS) entry which is preliminary data.</text>
</comment>
<gene>
    <name evidence="4" type="ORF">DCM90_03065</name>
</gene>
<keyword evidence="2" id="KW-0520">NAD</keyword>
<evidence type="ECO:0000256" key="1">
    <source>
        <dbReference type="ARBA" id="ARBA00023002"/>
    </source>
</evidence>
<accession>A0A2V1MY42</accession>
<evidence type="ECO:0000256" key="2">
    <source>
        <dbReference type="ARBA" id="ARBA00023027"/>
    </source>
</evidence>
<dbReference type="PANTHER" id="PTHR43333:SF1">
    <property type="entry name" value="D-ISOMER SPECIFIC 2-HYDROXYACID DEHYDROGENASE NAD-BINDING DOMAIN-CONTAINING PROTEIN"/>
    <property type="match status" value="1"/>
</dbReference>
<protein>
    <submittedName>
        <fullName evidence="4">Phosphoglycerate dehydrogenase</fullName>
    </submittedName>
</protein>
<dbReference type="InterPro" id="IPR006140">
    <property type="entry name" value="D-isomer_DH_NAD-bd"/>
</dbReference>
<dbReference type="EMBL" id="QCXQ01000002">
    <property type="protein sequence ID" value="PWF99943.1"/>
    <property type="molecule type" value="Genomic_DNA"/>
</dbReference>
<name>A0A2V1MY42_9LACO</name>
<proteinExistence type="predicted"/>
<evidence type="ECO:0000259" key="3">
    <source>
        <dbReference type="Pfam" id="PF02826"/>
    </source>
</evidence>
<dbReference type="Proteomes" id="UP000245080">
    <property type="component" value="Unassembled WGS sequence"/>
</dbReference>
<keyword evidence="1" id="KW-0560">Oxidoreductase</keyword>
<feature type="domain" description="D-isomer specific 2-hydroxyacid dehydrogenase NAD-binding" evidence="3">
    <location>
        <begin position="106"/>
        <end position="282"/>
    </location>
</feature>
<dbReference type="Pfam" id="PF02826">
    <property type="entry name" value="2-Hacid_dh_C"/>
    <property type="match status" value="1"/>
</dbReference>
<dbReference type="OrthoDB" id="9805416at2"/>
<organism evidence="4 5">
    <name type="scientific">Levilactobacillus bambusae</name>
    <dbReference type="NCBI Taxonomy" id="2024736"/>
    <lineage>
        <taxon>Bacteria</taxon>
        <taxon>Bacillati</taxon>
        <taxon>Bacillota</taxon>
        <taxon>Bacilli</taxon>
        <taxon>Lactobacillales</taxon>
        <taxon>Lactobacillaceae</taxon>
        <taxon>Levilactobacillus</taxon>
    </lineage>
</organism>
<evidence type="ECO:0000313" key="4">
    <source>
        <dbReference type="EMBL" id="PWF99943.1"/>
    </source>
</evidence>
<dbReference type="GO" id="GO:0051287">
    <property type="term" value="F:NAD binding"/>
    <property type="evidence" value="ECO:0007669"/>
    <property type="project" value="InterPro"/>
</dbReference>
<dbReference type="InterPro" id="IPR036291">
    <property type="entry name" value="NAD(P)-bd_dom_sf"/>
</dbReference>
<dbReference type="GO" id="GO:0016616">
    <property type="term" value="F:oxidoreductase activity, acting on the CH-OH group of donors, NAD or NADP as acceptor"/>
    <property type="evidence" value="ECO:0007669"/>
    <property type="project" value="InterPro"/>
</dbReference>
<dbReference type="SUPFAM" id="SSF52283">
    <property type="entry name" value="Formate/glycerate dehydrogenase catalytic domain-like"/>
    <property type="match status" value="1"/>
</dbReference>
<dbReference type="AlphaFoldDB" id="A0A2V1MY42"/>
<evidence type="ECO:0000313" key="5">
    <source>
        <dbReference type="Proteomes" id="UP000245080"/>
    </source>
</evidence>
<keyword evidence="5" id="KW-1185">Reference proteome</keyword>
<sequence length="321" mass="34970">MSINLLNLAPGKLSATDLQAITNLGVTVLNPTGLTPAQFDSVDIVFGWNGDVIDQLLNSSQSNLKWIQLTSAGIDYLPLKRLAEHHIMVSNVSGAYSQPIAESVIAFILFYTRDLSALLTAKQNHSWLDKNELATHMSLLKQQKVVIFGTGSIAQHIAKLLNGFGNFPVGINHSGHPADGFSSTETLTNAADVVKTADIIINTLPLTAETTDYFNADFFDLIQDLNIFISVGRGKSLDQTALLSAMRTNRVHRAALDVFQQEPVPADSPLWDQPNLIVSPHATPGIDGTNPIIFDILEKNLRQFIVDGTLATNQVDLQRGY</sequence>
<dbReference type="Gene3D" id="3.40.50.720">
    <property type="entry name" value="NAD(P)-binding Rossmann-like Domain"/>
    <property type="match status" value="2"/>
</dbReference>
<reference evidence="4 5" key="1">
    <citation type="journal article" date="2018" name="Int. J. Syst. Evol. Microbiol.">
        <title>Lactobacillus bambusae sp. nov., isolated from a traditional fermented Ma-bamboo shoots of Taiwan.</title>
        <authorList>
            <person name="Wang L.-T."/>
        </authorList>
    </citation>
    <scope>NUCLEOTIDE SEQUENCE [LARGE SCALE GENOMIC DNA]</scope>
    <source>
        <strain evidence="4 5">BS-W1</strain>
    </source>
</reference>